<keyword evidence="8" id="KW-1185">Reference proteome</keyword>
<comment type="caution">
    <text evidence="7">The sequence shown here is derived from an EMBL/GenBank/DDBJ whole genome shotgun (WGS) entry which is preliminary data.</text>
</comment>
<dbReference type="EMBL" id="BRYB01001694">
    <property type="protein sequence ID" value="GMI31406.1"/>
    <property type="molecule type" value="Genomic_DNA"/>
</dbReference>
<dbReference type="PANTHER" id="PTHR10507">
    <property type="entry name" value="CDC45-RELATED PROTEIN"/>
    <property type="match status" value="1"/>
</dbReference>
<protein>
    <submittedName>
        <fullName evidence="7">Uncharacterized protein</fullName>
    </submittedName>
</protein>
<name>A0ABQ6MSN7_9STRA</name>
<feature type="compositionally biased region" description="Basic and acidic residues" evidence="6">
    <location>
        <begin position="225"/>
        <end position="243"/>
    </location>
</feature>
<feature type="compositionally biased region" description="Low complexity" evidence="6">
    <location>
        <begin position="255"/>
        <end position="292"/>
    </location>
</feature>
<gene>
    <name evidence="7" type="ORF">TeGR_g6314</name>
</gene>
<dbReference type="Pfam" id="PF02724">
    <property type="entry name" value="CDC45"/>
    <property type="match status" value="1"/>
</dbReference>
<evidence type="ECO:0000313" key="7">
    <source>
        <dbReference type="EMBL" id="GMI31406.1"/>
    </source>
</evidence>
<evidence type="ECO:0000256" key="5">
    <source>
        <dbReference type="ARBA" id="ARBA00023306"/>
    </source>
</evidence>
<keyword evidence="4" id="KW-0539">Nucleus</keyword>
<dbReference type="Proteomes" id="UP001165060">
    <property type="component" value="Unassembled WGS sequence"/>
</dbReference>
<feature type="compositionally biased region" description="Acidic residues" evidence="6">
    <location>
        <begin position="161"/>
        <end position="175"/>
    </location>
</feature>
<comment type="subcellular location">
    <subcellularLocation>
        <location evidence="1">Nucleus</location>
    </subcellularLocation>
</comment>
<proteinExistence type="inferred from homology"/>
<dbReference type="PANTHER" id="PTHR10507:SF0">
    <property type="entry name" value="CELL DIVISION CONTROL PROTEIN 45 HOMOLOG"/>
    <property type="match status" value="1"/>
</dbReference>
<feature type="compositionally biased region" description="Acidic residues" evidence="6">
    <location>
        <begin position="181"/>
        <end position="202"/>
    </location>
</feature>
<feature type="compositionally biased region" description="Acidic residues" evidence="6">
    <location>
        <begin position="210"/>
        <end position="224"/>
    </location>
</feature>
<evidence type="ECO:0000256" key="6">
    <source>
        <dbReference type="SAM" id="MobiDB-lite"/>
    </source>
</evidence>
<keyword evidence="3" id="KW-0235">DNA replication</keyword>
<sequence length="414" mass="43602">MILPVSRLPLLLSQLHSDSLLSPTPLLILLPPTVDSLAALSLLVAALAPHDVPHSVKYVTSLPSLRSALQSLPPPPSSAPHVSSVVLLNCGLSTPLLPLLPPSTPASVTKLYVLDSRRPASLANVHAGGANHADPRPALAGALGNVVAVVLGEGWDKDTGADEDWEGISDGEGVEGGESGESSDEESSGSEGGEESGEEEDAIDYRGDGSEGEEEADLGDVEGDGELREGSKRRRLEELRAGGEDAENADPNPEPQGENPQEENPQGENPQGDEAPGPSDAAAAADAAPPASRLDELDEAPFDPAAYLADRKQRIAGYYAAGTAYSLPTSFVLYQLLLKTRLRDDPRHLWAAVVGCTAEMLGGSISDRQYGDLVEALEKEATRLKPRRETYMSEGTVVATSRAGEVIPQDEWRL</sequence>
<evidence type="ECO:0000256" key="3">
    <source>
        <dbReference type="ARBA" id="ARBA00022705"/>
    </source>
</evidence>
<accession>A0ABQ6MSN7</accession>
<reference evidence="7 8" key="1">
    <citation type="journal article" date="2023" name="Commun. Biol.">
        <title>Genome analysis of Parmales, the sister group of diatoms, reveals the evolutionary specialization of diatoms from phago-mixotrophs to photoautotrophs.</title>
        <authorList>
            <person name="Ban H."/>
            <person name="Sato S."/>
            <person name="Yoshikawa S."/>
            <person name="Yamada K."/>
            <person name="Nakamura Y."/>
            <person name="Ichinomiya M."/>
            <person name="Sato N."/>
            <person name="Blanc-Mathieu R."/>
            <person name="Endo H."/>
            <person name="Kuwata A."/>
            <person name="Ogata H."/>
        </authorList>
    </citation>
    <scope>NUCLEOTIDE SEQUENCE [LARGE SCALE GENOMIC DNA]</scope>
</reference>
<evidence type="ECO:0000256" key="2">
    <source>
        <dbReference type="ARBA" id="ARBA00010727"/>
    </source>
</evidence>
<evidence type="ECO:0000256" key="4">
    <source>
        <dbReference type="ARBA" id="ARBA00023242"/>
    </source>
</evidence>
<comment type="similarity">
    <text evidence="2">Belongs to the CDC45 family.</text>
</comment>
<keyword evidence="5" id="KW-0131">Cell cycle</keyword>
<organism evidence="7 8">
    <name type="scientific">Tetraparma gracilis</name>
    <dbReference type="NCBI Taxonomy" id="2962635"/>
    <lineage>
        <taxon>Eukaryota</taxon>
        <taxon>Sar</taxon>
        <taxon>Stramenopiles</taxon>
        <taxon>Ochrophyta</taxon>
        <taxon>Bolidophyceae</taxon>
        <taxon>Parmales</taxon>
        <taxon>Triparmaceae</taxon>
        <taxon>Tetraparma</taxon>
    </lineage>
</organism>
<evidence type="ECO:0000313" key="8">
    <source>
        <dbReference type="Proteomes" id="UP001165060"/>
    </source>
</evidence>
<evidence type="ECO:0000256" key="1">
    <source>
        <dbReference type="ARBA" id="ARBA00004123"/>
    </source>
</evidence>
<feature type="region of interest" description="Disordered" evidence="6">
    <location>
        <begin position="157"/>
        <end position="292"/>
    </location>
</feature>
<dbReference type="InterPro" id="IPR003874">
    <property type="entry name" value="CDC45"/>
</dbReference>